<feature type="domain" description="RPA43 OB" evidence="10">
    <location>
        <begin position="205"/>
        <end position="298"/>
    </location>
</feature>
<proteinExistence type="inferred from homology"/>
<evidence type="ECO:0000256" key="8">
    <source>
        <dbReference type="SAM" id="MobiDB-lite"/>
    </source>
</evidence>
<feature type="domain" description="RNA polymerase Rpb7-like N-terminal" evidence="9">
    <location>
        <begin position="126"/>
        <end position="174"/>
    </location>
</feature>
<reference evidence="11 12" key="1">
    <citation type="journal article" date="2009" name="Nature">
        <title>Evolution of pathogenicity and sexual reproduction in eight Candida genomes.</title>
        <authorList>
            <person name="Butler G."/>
            <person name="Rasmussen M.D."/>
            <person name="Lin M.F."/>
            <person name="Santos M.A."/>
            <person name="Sakthikumar S."/>
            <person name="Munro C.A."/>
            <person name="Rheinbay E."/>
            <person name="Grabherr M."/>
            <person name="Forche A."/>
            <person name="Reedy J.L."/>
            <person name="Agrafioti I."/>
            <person name="Arnaud M.B."/>
            <person name="Bates S."/>
            <person name="Brown A.J."/>
            <person name="Brunke S."/>
            <person name="Costanzo M.C."/>
            <person name="Fitzpatrick D.A."/>
            <person name="de Groot P.W."/>
            <person name="Harris D."/>
            <person name="Hoyer L.L."/>
            <person name="Hube B."/>
            <person name="Klis F.M."/>
            <person name="Kodira C."/>
            <person name="Lennard N."/>
            <person name="Logue M.E."/>
            <person name="Martin R."/>
            <person name="Neiman A.M."/>
            <person name="Nikolaou E."/>
            <person name="Quail M.A."/>
            <person name="Quinn J."/>
            <person name="Santos M.C."/>
            <person name="Schmitzberger F.F."/>
            <person name="Sherlock G."/>
            <person name="Shah P."/>
            <person name="Silverstein K.A."/>
            <person name="Skrzypek M.S."/>
            <person name="Soll D."/>
            <person name="Staggs R."/>
            <person name="Stansfield I."/>
            <person name="Stumpf M.P."/>
            <person name="Sudbery P.E."/>
            <person name="Srikantha T."/>
            <person name="Zeng Q."/>
            <person name="Berman J."/>
            <person name="Berriman M."/>
            <person name="Heitman J."/>
            <person name="Gow N.A."/>
            <person name="Lorenz M.C."/>
            <person name="Birren B.W."/>
            <person name="Kellis M."/>
            <person name="Cuomo C.A."/>
        </authorList>
    </citation>
    <scope>NUCLEOTIDE SEQUENCE [LARGE SCALE GENOMIC DNA]</scope>
    <source>
        <strain evidence="12">ATCC MYA-3404 / T1</strain>
    </source>
</reference>
<keyword evidence="3 7" id="KW-0240">DNA-directed RNA polymerase</keyword>
<evidence type="ECO:0000313" key="12">
    <source>
        <dbReference type="Proteomes" id="UP000002037"/>
    </source>
</evidence>
<evidence type="ECO:0000256" key="5">
    <source>
        <dbReference type="ARBA" id="ARBA00023163"/>
    </source>
</evidence>
<name>C5M482_CANTT</name>
<feature type="compositionally biased region" description="Polar residues" evidence="8">
    <location>
        <begin position="93"/>
        <end position="115"/>
    </location>
</feature>
<feature type="region of interest" description="Disordered" evidence="8">
    <location>
        <begin position="302"/>
        <end position="383"/>
    </location>
</feature>
<keyword evidence="12" id="KW-1185">Reference proteome</keyword>
<feature type="compositionally biased region" description="Basic and acidic residues" evidence="8">
    <location>
        <begin position="32"/>
        <end position="42"/>
    </location>
</feature>
<dbReference type="STRING" id="294747.C5M482"/>
<dbReference type="PANTHER" id="PTHR12709:SF5">
    <property type="entry name" value="DNA-DIRECTED RNA POLYMERASE I SUBUNIT RPA43"/>
    <property type="match status" value="1"/>
</dbReference>
<evidence type="ECO:0000313" key="11">
    <source>
        <dbReference type="EMBL" id="EER36132.1"/>
    </source>
</evidence>
<comment type="similarity">
    <text evidence="2">Belongs to the eukaryotic RPA43 RNA polymerase subunit family.</text>
</comment>
<dbReference type="Proteomes" id="UP000002037">
    <property type="component" value="Unassembled WGS sequence"/>
</dbReference>
<dbReference type="GO" id="GO:0005736">
    <property type="term" value="C:RNA polymerase I complex"/>
    <property type="evidence" value="ECO:0007669"/>
    <property type="project" value="UniProtKB-ARBA"/>
</dbReference>
<dbReference type="FunFam" id="3.30.1490.120:FF:000004">
    <property type="entry name" value="RNA polymerase I subunit Rpa43"/>
    <property type="match status" value="1"/>
</dbReference>
<comment type="subcellular location">
    <subcellularLocation>
        <location evidence="1">Nucleus</location>
        <location evidence="1">Nucleolus</location>
    </subcellularLocation>
</comment>
<dbReference type="AlphaFoldDB" id="C5M482"/>
<protein>
    <recommendedName>
        <fullName evidence="7">DNA-directed RNA polymerase subunit</fullName>
    </recommendedName>
</protein>
<dbReference type="RefSeq" id="XP_002546090.1">
    <property type="nucleotide sequence ID" value="XM_002546044.1"/>
</dbReference>
<evidence type="ECO:0000256" key="4">
    <source>
        <dbReference type="ARBA" id="ARBA00022553"/>
    </source>
</evidence>
<dbReference type="InterPro" id="IPR005576">
    <property type="entry name" value="Rpb7-like_N"/>
</dbReference>
<dbReference type="InterPro" id="IPR041178">
    <property type="entry name" value="RPA43_OB"/>
</dbReference>
<dbReference type="EMBL" id="GG692395">
    <property type="protein sequence ID" value="EER36132.1"/>
    <property type="molecule type" value="Genomic_DNA"/>
</dbReference>
<evidence type="ECO:0000259" key="10">
    <source>
        <dbReference type="Pfam" id="PF17875"/>
    </source>
</evidence>
<comment type="function">
    <text evidence="7">DNA-dependent RNA polymerase which catalyzes the transcription of DNA into RNA using the four ribonucleoside triphosphates as substrates.</text>
</comment>
<evidence type="ECO:0000259" key="9">
    <source>
        <dbReference type="Pfam" id="PF03876"/>
    </source>
</evidence>
<evidence type="ECO:0000256" key="1">
    <source>
        <dbReference type="ARBA" id="ARBA00004604"/>
    </source>
</evidence>
<dbReference type="InterPro" id="IPR036898">
    <property type="entry name" value="RNA_pol_Rpb7-like_N_sf"/>
</dbReference>
<accession>C5M482</accession>
<gene>
    <name evidence="11" type="ORF">CTRG_00871</name>
</gene>
<dbReference type="KEGG" id="ctp:CTRG_00871"/>
<dbReference type="Gene3D" id="3.30.1490.120">
    <property type="entry name" value="RNA polymerase Rpb7-like, N-terminal domain"/>
    <property type="match status" value="1"/>
</dbReference>
<sequence>MHNPISYSPNFAITLSRISKSRNISILGNSRRTSEKIIPHHQNEKKRKTSIKPEKKKIQDDDADIGSQFQQKKRSHHFLVTIMSVEVRKRPSETLSSASKRRATVQSTNPKDDSGLSQCYKTVTTSLYVSLAPVHLQNPINGIKQQHLDPLIMTYFAKAKGVVVAYSNIRFLEENDESSHSLAKIEGSSPFTFMWISVDFLCWCPQVGDVLEADVYMQTPSHIGLLINDTFNASIKKYNIPTSWTFKSNQVDEVSSDDKKTFGHWLDENETKIEGKLQFTVKAIYTTGRVVSVEGTLIKPGEERNAQPVYTERQEKKPSGKHMKFDDDEDDQQENVITTEIAEPDENEELPAYVKDSDDDEDEGEDGKVVNKSDSEEDIVESD</sequence>
<dbReference type="Pfam" id="PF17875">
    <property type="entry name" value="RPA43_OB"/>
    <property type="match status" value="1"/>
</dbReference>
<organism evidence="11 12">
    <name type="scientific">Candida tropicalis (strain ATCC MYA-3404 / T1)</name>
    <name type="common">Yeast</name>
    <dbReference type="NCBI Taxonomy" id="294747"/>
    <lineage>
        <taxon>Eukaryota</taxon>
        <taxon>Fungi</taxon>
        <taxon>Dikarya</taxon>
        <taxon>Ascomycota</taxon>
        <taxon>Saccharomycotina</taxon>
        <taxon>Pichiomycetes</taxon>
        <taxon>Debaryomycetaceae</taxon>
        <taxon>Candida/Lodderomyces clade</taxon>
        <taxon>Candida</taxon>
    </lineage>
</organism>
<dbReference type="OrthoDB" id="10250504at2759"/>
<dbReference type="GO" id="GO:0006361">
    <property type="term" value="P:transcription initiation at RNA polymerase I promoter"/>
    <property type="evidence" value="ECO:0007669"/>
    <property type="project" value="UniProtKB-ARBA"/>
</dbReference>
<dbReference type="PANTHER" id="PTHR12709">
    <property type="entry name" value="DNA-DIRECTED RNA POLYMERASE II, III"/>
    <property type="match status" value="1"/>
</dbReference>
<dbReference type="VEuPathDB" id="FungiDB:CTRG_00871"/>
<keyword evidence="6 7" id="KW-0539">Nucleus</keyword>
<dbReference type="GeneID" id="8302132"/>
<keyword evidence="5 7" id="KW-0804">Transcription</keyword>
<dbReference type="Pfam" id="PF03876">
    <property type="entry name" value="SHS2_Rpb7-N"/>
    <property type="match status" value="1"/>
</dbReference>
<dbReference type="InterPro" id="IPR041901">
    <property type="entry name" value="RNAP_I_Rpa43_N"/>
</dbReference>
<evidence type="ECO:0000256" key="3">
    <source>
        <dbReference type="ARBA" id="ARBA00022478"/>
    </source>
</evidence>
<dbReference type="HOGENOM" id="CLU_060987_0_0_1"/>
<feature type="compositionally biased region" description="Basic and acidic residues" evidence="8">
    <location>
        <begin position="51"/>
        <end position="60"/>
    </location>
</feature>
<dbReference type="CDD" id="cd04328">
    <property type="entry name" value="RNAP_I_Rpa43_N"/>
    <property type="match status" value="1"/>
</dbReference>
<dbReference type="InterPro" id="IPR045113">
    <property type="entry name" value="Rpb7-like"/>
</dbReference>
<evidence type="ECO:0000256" key="6">
    <source>
        <dbReference type="ARBA" id="ARBA00023242"/>
    </source>
</evidence>
<dbReference type="Gene3D" id="2.40.50.1060">
    <property type="match status" value="1"/>
</dbReference>
<feature type="region of interest" description="Disordered" evidence="8">
    <location>
        <begin position="30"/>
        <end position="60"/>
    </location>
</feature>
<evidence type="ECO:0000256" key="7">
    <source>
        <dbReference type="RuleBase" id="RU369086"/>
    </source>
</evidence>
<evidence type="ECO:0000256" key="2">
    <source>
        <dbReference type="ARBA" id="ARBA00005930"/>
    </source>
</evidence>
<feature type="region of interest" description="Disordered" evidence="8">
    <location>
        <begin position="91"/>
        <end position="115"/>
    </location>
</feature>
<dbReference type="eggNOG" id="KOG4134">
    <property type="taxonomic scope" value="Eukaryota"/>
</dbReference>
<dbReference type="GO" id="GO:0006362">
    <property type="term" value="P:transcription elongation by RNA polymerase I"/>
    <property type="evidence" value="ECO:0007669"/>
    <property type="project" value="UniProtKB-ARBA"/>
</dbReference>
<keyword evidence="4" id="KW-0597">Phosphoprotein</keyword>